<keyword evidence="6" id="KW-0808">Transferase</keyword>
<dbReference type="SUPFAM" id="SSF52151">
    <property type="entry name" value="FabD/lysophospholipase-like"/>
    <property type="match status" value="1"/>
</dbReference>
<dbReference type="RefSeq" id="XP_018705324.1">
    <property type="nucleotide sequence ID" value="XM_018847744.1"/>
</dbReference>
<keyword evidence="3" id="KW-0443">Lipid metabolism</keyword>
<sequence>MNQIKVDWGLKEDPLPADYFDLIGGTSTGGLIALLLGRLRLSVPEARTEFTRIVQHVFTLERRVKVLINIPLLGPYVKREIFDERRLEAAVRRVLVARLGQGRGDEKLFDRSDGRCRVFVCAKVLQVADAPRLFRTYDASGTEPSDCRIWEACRATMAAPAYFKGINIGVESERETFVGAGLGCNDPIQEVLAEARRVFPAYRKIACAVSIGTGTKRAPKARSGLPLTTRRKAIERLEAFATSEDDKAQAGAKFDKASEAYFRLNVDGCLGSVGLENWRELGQVRSLTTRYLDQNEVSDQIRKIAKVLVAQDSSSGASLESSPRVHRRRRTV</sequence>
<dbReference type="PANTHER" id="PTHR24185">
    <property type="entry name" value="CALCIUM-INDEPENDENT PHOSPHOLIPASE A2-GAMMA"/>
    <property type="match status" value="1"/>
</dbReference>
<proteinExistence type="predicted"/>
<organism evidence="6 7">
    <name type="scientific">Cordyceps fumosorosea (strain ARSEF 2679)</name>
    <name type="common">Isaria fumosorosea</name>
    <dbReference type="NCBI Taxonomy" id="1081104"/>
    <lineage>
        <taxon>Eukaryota</taxon>
        <taxon>Fungi</taxon>
        <taxon>Dikarya</taxon>
        <taxon>Ascomycota</taxon>
        <taxon>Pezizomycotina</taxon>
        <taxon>Sordariomycetes</taxon>
        <taxon>Hypocreomycetidae</taxon>
        <taxon>Hypocreales</taxon>
        <taxon>Cordycipitaceae</taxon>
        <taxon>Cordyceps</taxon>
    </lineage>
</organism>
<comment type="caution">
    <text evidence="4">Lacks conserved residue(s) required for the propagation of feature annotation.</text>
</comment>
<dbReference type="InterPro" id="IPR002641">
    <property type="entry name" value="PNPLA_dom"/>
</dbReference>
<dbReference type="GO" id="GO:0046486">
    <property type="term" value="P:glycerolipid metabolic process"/>
    <property type="evidence" value="ECO:0007669"/>
    <property type="project" value="UniProtKB-ARBA"/>
</dbReference>
<dbReference type="GO" id="GO:0019369">
    <property type="term" value="P:arachidonate metabolic process"/>
    <property type="evidence" value="ECO:0007669"/>
    <property type="project" value="TreeGrafter"/>
</dbReference>
<dbReference type="PROSITE" id="PS51635">
    <property type="entry name" value="PNPLA"/>
    <property type="match status" value="1"/>
</dbReference>
<evidence type="ECO:0000259" key="5">
    <source>
        <dbReference type="PROSITE" id="PS51635"/>
    </source>
</evidence>
<feature type="domain" description="PNPLA" evidence="5">
    <location>
        <begin position="1"/>
        <end position="192"/>
    </location>
</feature>
<reference evidence="6 7" key="1">
    <citation type="journal article" date="2016" name="Genome Biol. Evol.">
        <title>Divergent and convergent evolution of fungal pathogenicity.</title>
        <authorList>
            <person name="Shang Y."/>
            <person name="Xiao G."/>
            <person name="Zheng P."/>
            <person name="Cen K."/>
            <person name="Zhan S."/>
            <person name="Wang C."/>
        </authorList>
    </citation>
    <scope>NUCLEOTIDE SEQUENCE [LARGE SCALE GENOMIC DNA]</scope>
    <source>
        <strain evidence="6 7">ARSEF 2679</strain>
    </source>
</reference>
<evidence type="ECO:0000313" key="7">
    <source>
        <dbReference type="Proteomes" id="UP000076744"/>
    </source>
</evidence>
<evidence type="ECO:0000256" key="4">
    <source>
        <dbReference type="PROSITE-ProRule" id="PRU01161"/>
    </source>
</evidence>
<protein>
    <submittedName>
        <fullName evidence="6">Acyl transferase/acyl hydrolase/lysophospholipase</fullName>
    </submittedName>
</protein>
<dbReference type="GO" id="GO:0016740">
    <property type="term" value="F:transferase activity"/>
    <property type="evidence" value="ECO:0007669"/>
    <property type="project" value="UniProtKB-KW"/>
</dbReference>
<dbReference type="InterPro" id="IPR016035">
    <property type="entry name" value="Acyl_Trfase/lysoPLipase"/>
</dbReference>
<dbReference type="GO" id="GO:0016042">
    <property type="term" value="P:lipid catabolic process"/>
    <property type="evidence" value="ECO:0007669"/>
    <property type="project" value="UniProtKB-KW"/>
</dbReference>
<comment type="caution">
    <text evidence="6">The sequence shown here is derived from an EMBL/GenBank/DDBJ whole genome shotgun (WGS) entry which is preliminary data.</text>
</comment>
<evidence type="ECO:0000256" key="3">
    <source>
        <dbReference type="ARBA" id="ARBA00023098"/>
    </source>
</evidence>
<dbReference type="EMBL" id="AZHB01000008">
    <property type="protein sequence ID" value="OAA66300.1"/>
    <property type="molecule type" value="Genomic_DNA"/>
</dbReference>
<dbReference type="PANTHER" id="PTHR24185:SF1">
    <property type="entry name" value="CALCIUM-INDEPENDENT PHOSPHOLIPASE A2-GAMMA"/>
    <property type="match status" value="1"/>
</dbReference>
<dbReference type="Pfam" id="PF01734">
    <property type="entry name" value="Patatin"/>
    <property type="match status" value="1"/>
</dbReference>
<keyword evidence="7" id="KW-1185">Reference proteome</keyword>
<dbReference type="Gene3D" id="3.40.1090.10">
    <property type="entry name" value="Cytosolic phospholipase A2 catalytic domain"/>
    <property type="match status" value="1"/>
</dbReference>
<evidence type="ECO:0000256" key="2">
    <source>
        <dbReference type="ARBA" id="ARBA00022963"/>
    </source>
</evidence>
<gene>
    <name evidence="6" type="ORF">ISF_04138</name>
</gene>
<feature type="short sequence motif" description="GXSXG" evidence="4">
    <location>
        <begin position="25"/>
        <end position="29"/>
    </location>
</feature>
<dbReference type="GO" id="GO:0047499">
    <property type="term" value="F:calcium-independent phospholipase A2 activity"/>
    <property type="evidence" value="ECO:0007669"/>
    <property type="project" value="TreeGrafter"/>
</dbReference>
<keyword evidence="2" id="KW-0442">Lipid degradation</keyword>
<dbReference type="GO" id="GO:0016020">
    <property type="term" value="C:membrane"/>
    <property type="evidence" value="ECO:0007669"/>
    <property type="project" value="TreeGrafter"/>
</dbReference>
<accession>A0A162MSL1</accession>
<name>A0A162MSL1_CORFA</name>
<dbReference type="AlphaFoldDB" id="A0A162MSL1"/>
<dbReference type="Proteomes" id="UP000076744">
    <property type="component" value="Unassembled WGS sequence"/>
</dbReference>
<dbReference type="GeneID" id="30020430"/>
<evidence type="ECO:0000313" key="6">
    <source>
        <dbReference type="EMBL" id="OAA66300.1"/>
    </source>
</evidence>
<dbReference type="STRING" id="1081104.A0A162MSL1"/>
<evidence type="ECO:0000256" key="1">
    <source>
        <dbReference type="ARBA" id="ARBA00022801"/>
    </source>
</evidence>
<dbReference type="OrthoDB" id="1658288at2759"/>
<keyword evidence="1 6" id="KW-0378">Hydrolase</keyword>